<dbReference type="PROSITE" id="PS01094">
    <property type="entry name" value="UPF0076"/>
    <property type="match status" value="1"/>
</dbReference>
<dbReference type="InterPro" id="IPR019897">
    <property type="entry name" value="RidA_CS"/>
</dbReference>
<dbReference type="GO" id="GO:0005739">
    <property type="term" value="C:mitochondrion"/>
    <property type="evidence" value="ECO:0007669"/>
    <property type="project" value="TreeGrafter"/>
</dbReference>
<dbReference type="InterPro" id="IPR035959">
    <property type="entry name" value="RutC-like_sf"/>
</dbReference>
<organism evidence="3">
    <name type="scientific">Neodiprion lecontei</name>
    <name type="common">Redheaded pine sawfly</name>
    <dbReference type="NCBI Taxonomy" id="441921"/>
    <lineage>
        <taxon>Eukaryota</taxon>
        <taxon>Metazoa</taxon>
        <taxon>Ecdysozoa</taxon>
        <taxon>Arthropoda</taxon>
        <taxon>Hexapoda</taxon>
        <taxon>Insecta</taxon>
        <taxon>Pterygota</taxon>
        <taxon>Neoptera</taxon>
        <taxon>Endopterygota</taxon>
        <taxon>Hymenoptera</taxon>
        <taxon>Tenthredinoidea</taxon>
        <taxon>Diprionidae</taxon>
        <taxon>Diprioninae</taxon>
        <taxon>Neodiprion</taxon>
    </lineage>
</organism>
<dbReference type="RefSeq" id="XP_015518128.1">
    <property type="nucleotide sequence ID" value="XM_015662642.2"/>
</dbReference>
<accession>A0A6J0BVP3</accession>
<dbReference type="CDD" id="cd00448">
    <property type="entry name" value="YjgF_YER057c_UK114_family"/>
    <property type="match status" value="1"/>
</dbReference>
<protein>
    <submittedName>
        <fullName evidence="3">2-iminobutanoate/2-iminopropanoate deaminase isoform X1</fullName>
    </submittedName>
</protein>
<dbReference type="FunCoup" id="A0A6J0BVP3">
    <property type="interactions" value="816"/>
</dbReference>
<dbReference type="SUPFAM" id="SSF55298">
    <property type="entry name" value="YjgF-like"/>
    <property type="match status" value="1"/>
</dbReference>
<dbReference type="Pfam" id="PF01042">
    <property type="entry name" value="Ribonuc_L-PSP"/>
    <property type="match status" value="1"/>
</dbReference>
<dbReference type="Gene3D" id="3.30.1330.40">
    <property type="entry name" value="RutC-like"/>
    <property type="match status" value="1"/>
</dbReference>
<evidence type="ECO:0000256" key="1">
    <source>
        <dbReference type="ARBA" id="ARBA00010552"/>
    </source>
</evidence>
<dbReference type="NCBIfam" id="TIGR00004">
    <property type="entry name" value="Rid family detoxifying hydrolase"/>
    <property type="match status" value="1"/>
</dbReference>
<dbReference type="GO" id="GO:0005829">
    <property type="term" value="C:cytosol"/>
    <property type="evidence" value="ECO:0007669"/>
    <property type="project" value="TreeGrafter"/>
</dbReference>
<reference evidence="3" key="1">
    <citation type="submission" date="2025-08" db="UniProtKB">
        <authorList>
            <consortium name="RefSeq"/>
        </authorList>
    </citation>
    <scope>IDENTIFICATION</scope>
    <source>
        <tissue evidence="3">Thorax and Abdomen</tissue>
    </source>
</reference>
<dbReference type="FunFam" id="3.30.1330.40:FF:000001">
    <property type="entry name" value="L-PSP family endoribonuclease"/>
    <property type="match status" value="1"/>
</dbReference>
<gene>
    <name evidence="3" type="primary">LOC107223069</name>
</gene>
<dbReference type="AlphaFoldDB" id="A0A6J0BVP3"/>
<sequence length="143" mass="15131">MAMKIIRKIISTTRAPKSAGPYNQAVLVDRTVYLSGVLGLDKDSGKLVDGGAAGEARQALVNMGCILKEAGSDFEKVIKTTILLNSIDDFSAVNEVYKEFFTKDYPARSTFQVGKLPLGAKVEIEAIALTGEVKTVGGSSSAS</sequence>
<dbReference type="PANTHER" id="PTHR11803:SF39">
    <property type="entry name" value="2-IMINOBUTANOATE_2-IMINOPROPANOATE DEAMINASE"/>
    <property type="match status" value="1"/>
</dbReference>
<dbReference type="InterPro" id="IPR006056">
    <property type="entry name" value="RidA"/>
</dbReference>
<dbReference type="InterPro" id="IPR006175">
    <property type="entry name" value="YjgF/YER057c/UK114"/>
</dbReference>
<dbReference type="InParanoid" id="A0A6J0BVP3"/>
<dbReference type="KEGG" id="nlo:107223069"/>
<name>A0A6J0BVP3_NEOLC</name>
<evidence type="ECO:0000313" key="3">
    <source>
        <dbReference type="RefSeq" id="XP_015518128.1"/>
    </source>
</evidence>
<dbReference type="CTD" id="34897"/>
<dbReference type="PANTHER" id="PTHR11803">
    <property type="entry name" value="2-IMINOBUTANOATE/2-IMINOPROPANOATE DEAMINASE RIDA"/>
    <property type="match status" value="1"/>
</dbReference>
<keyword evidence="2" id="KW-1185">Reference proteome</keyword>
<dbReference type="Proteomes" id="UP000829291">
    <property type="component" value="Chromosome 5"/>
</dbReference>
<evidence type="ECO:0000313" key="2">
    <source>
        <dbReference type="Proteomes" id="UP000829291"/>
    </source>
</evidence>
<dbReference type="GO" id="GO:0019239">
    <property type="term" value="F:deaminase activity"/>
    <property type="evidence" value="ECO:0007669"/>
    <property type="project" value="TreeGrafter"/>
</dbReference>
<dbReference type="OrthoDB" id="309640at2759"/>
<dbReference type="GeneID" id="107223069"/>
<comment type="similarity">
    <text evidence="1">Belongs to the RutC family.</text>
</comment>
<proteinExistence type="inferred from homology"/>